<protein>
    <submittedName>
        <fullName evidence="2">Unannotated protein</fullName>
    </submittedName>
</protein>
<sequence>MLSLFLACATNSTRLPCRRRRLSAVQTLTVVTAAPTPPNPGDLINKFISQLPDKIKLWRFVGKMAVEQVNKRLVDQVDNYSAREPSNPPVMPKSVKLVTANSNDTAASKNITLNKDATKANTQKKSAENSKGKAKKSTASTSAKLPIASYDDLSALQILDLLGALNKTELAMIKKYETANRCRQTILKKIAMLSDAAK</sequence>
<reference evidence="2" key="1">
    <citation type="submission" date="2020-05" db="EMBL/GenBank/DDBJ databases">
        <authorList>
            <person name="Chiriac C."/>
            <person name="Salcher M."/>
            <person name="Ghai R."/>
            <person name="Kavagutti S V."/>
        </authorList>
    </citation>
    <scope>NUCLEOTIDE SEQUENCE</scope>
</reference>
<gene>
    <name evidence="2" type="ORF">UFOPK1353_00450</name>
</gene>
<name>A0A6J6B295_9ZZZZ</name>
<dbReference type="EMBL" id="CAEZSE010000053">
    <property type="protein sequence ID" value="CAB4532856.1"/>
    <property type="molecule type" value="Genomic_DNA"/>
</dbReference>
<dbReference type="AlphaFoldDB" id="A0A6J6B295"/>
<accession>A0A6J6B295</accession>
<feature type="region of interest" description="Disordered" evidence="1">
    <location>
        <begin position="116"/>
        <end position="138"/>
    </location>
</feature>
<organism evidence="2">
    <name type="scientific">freshwater metagenome</name>
    <dbReference type="NCBI Taxonomy" id="449393"/>
    <lineage>
        <taxon>unclassified sequences</taxon>
        <taxon>metagenomes</taxon>
        <taxon>ecological metagenomes</taxon>
    </lineage>
</organism>
<evidence type="ECO:0000313" key="2">
    <source>
        <dbReference type="EMBL" id="CAB4532856.1"/>
    </source>
</evidence>
<evidence type="ECO:0000256" key="1">
    <source>
        <dbReference type="SAM" id="MobiDB-lite"/>
    </source>
</evidence>
<proteinExistence type="predicted"/>